<keyword evidence="5" id="KW-0808">Transferase</keyword>
<evidence type="ECO:0000256" key="9">
    <source>
        <dbReference type="ARBA" id="ARBA00024013"/>
    </source>
</evidence>
<keyword evidence="4" id="KW-0328">Glycosyltransferase</keyword>
<comment type="catalytic activity">
    <reaction evidence="11">
        <text>a 1,2-diacyl-3-O-(beta-D-galactosyl)-sn-glycerol + UDP-alpha-D-galactose = a 1,2-diacyl-3-O-[alpha-D-galactosyl-(1-&gt;6)-beta-D-galactosyl]-sn-glycerol + UDP + H(+)</text>
        <dbReference type="Rhea" id="RHEA:10520"/>
        <dbReference type="ChEBI" id="CHEBI:15378"/>
        <dbReference type="ChEBI" id="CHEBI:17615"/>
        <dbReference type="ChEBI" id="CHEBI:28396"/>
        <dbReference type="ChEBI" id="CHEBI:58223"/>
        <dbReference type="ChEBI" id="CHEBI:66914"/>
        <dbReference type="EC" id="2.4.1.241"/>
    </reaction>
</comment>
<dbReference type="EC" id="2.4.1.241" evidence="10"/>
<evidence type="ECO:0000256" key="11">
    <source>
        <dbReference type="ARBA" id="ARBA00048651"/>
    </source>
</evidence>
<evidence type="ECO:0000256" key="10">
    <source>
        <dbReference type="ARBA" id="ARBA00024055"/>
    </source>
</evidence>
<name>A0AA35ZHD3_LACSI</name>
<keyword evidence="6" id="KW-0732">Signal</keyword>
<sequence>MDKKEHIAIFTTASLPWMTGTSVNPLFRAAYLAKDGHRKVTLVIPWLSKNDQEYLYPDKITFDTPKEQEKYVREWIEKRTDLLCTFDIRFYPGKFSRSKRSILALGDITESIPDSESDIAVLEEPEHLTWYHHGKRWKIKFRLVIGIVHTNYLEYVKREKNGRAYAFLLKYMNRWVVDIYCHKVIRLSGATQDLPRSIICNVHGVNPKFLEIGMKKREEQKLGNQAFSKGAYFIGKMVWSKGYKELLELLGDHQKELDGLEVDLFGTGEDSVQIQQAAEKLNLTIRVNPGRDHADPLFHDYKVFMNPSTTDVVCTTTAEALAMGKIVICADHVSNEFFKQFPNCRTFKDGDSFVKVTRQALTEQPAPLTDSQMHELSWDAATTRFLNCAELNMAPEKKPKKSDSKTSFMTSSLSFNRNLEDASAFMHFVGTGFVSPVPNEEQRKELGLTTPSKKDGFTLWKGA</sequence>
<reference evidence="14" key="1">
    <citation type="submission" date="2023-04" db="EMBL/GenBank/DDBJ databases">
        <authorList>
            <person name="Vijverberg K."/>
            <person name="Xiong W."/>
            <person name="Schranz E."/>
        </authorList>
    </citation>
    <scope>NUCLEOTIDE SEQUENCE</scope>
</reference>
<evidence type="ECO:0000256" key="6">
    <source>
        <dbReference type="ARBA" id="ARBA00022729"/>
    </source>
</evidence>
<dbReference type="GO" id="GO:0009707">
    <property type="term" value="C:chloroplast outer membrane"/>
    <property type="evidence" value="ECO:0007669"/>
    <property type="project" value="UniProtKB-SubCell"/>
</dbReference>
<evidence type="ECO:0000313" key="14">
    <source>
        <dbReference type="EMBL" id="CAI9292203.1"/>
    </source>
</evidence>
<accession>A0AA35ZHD3</accession>
<keyword evidence="2" id="KW-0150">Chloroplast</keyword>
<evidence type="ECO:0000259" key="13">
    <source>
        <dbReference type="Pfam" id="PF00534"/>
    </source>
</evidence>
<dbReference type="Pfam" id="PF00534">
    <property type="entry name" value="Glycos_transf_1"/>
    <property type="match status" value="1"/>
</dbReference>
<protein>
    <recommendedName>
        <fullName evidence="12">Digalactosyldiacylglycerol synthase 2, chloroplastic</fullName>
        <ecNumber evidence="10">2.4.1.241</ecNumber>
    </recommendedName>
</protein>
<dbReference type="GO" id="GO:0046481">
    <property type="term" value="F:digalactosyldiacylglycerol synthase activity"/>
    <property type="evidence" value="ECO:0007669"/>
    <property type="project" value="UniProtKB-EC"/>
</dbReference>
<dbReference type="SUPFAM" id="SSF53756">
    <property type="entry name" value="UDP-Glycosyltransferase/glycogen phosphorylase"/>
    <property type="match status" value="1"/>
</dbReference>
<dbReference type="PANTHER" id="PTHR46132:SF1">
    <property type="entry name" value="DIGALACTOSYLDIACYLGLYCEROL SYNTHASE 2, CHLOROPLASTIC"/>
    <property type="match status" value="1"/>
</dbReference>
<evidence type="ECO:0000256" key="2">
    <source>
        <dbReference type="ARBA" id="ARBA00022528"/>
    </source>
</evidence>
<feature type="domain" description="Glycosyl transferase family 1" evidence="13">
    <location>
        <begin position="218"/>
        <end position="332"/>
    </location>
</feature>
<evidence type="ECO:0000256" key="3">
    <source>
        <dbReference type="ARBA" id="ARBA00022640"/>
    </source>
</evidence>
<dbReference type="PANTHER" id="PTHR46132">
    <property type="entry name" value="DIGALACTOSYLDIACYLGLYCEROL SYNTHASE 2, CHLOROPLASTIC"/>
    <property type="match status" value="1"/>
</dbReference>
<dbReference type="Proteomes" id="UP001177003">
    <property type="component" value="Chromosome 7"/>
</dbReference>
<dbReference type="EMBL" id="OX465083">
    <property type="protein sequence ID" value="CAI9292203.1"/>
    <property type="molecule type" value="Genomic_DNA"/>
</dbReference>
<organism evidence="14 15">
    <name type="scientific">Lactuca saligna</name>
    <name type="common">Willowleaf lettuce</name>
    <dbReference type="NCBI Taxonomy" id="75948"/>
    <lineage>
        <taxon>Eukaryota</taxon>
        <taxon>Viridiplantae</taxon>
        <taxon>Streptophyta</taxon>
        <taxon>Embryophyta</taxon>
        <taxon>Tracheophyta</taxon>
        <taxon>Spermatophyta</taxon>
        <taxon>Magnoliopsida</taxon>
        <taxon>eudicotyledons</taxon>
        <taxon>Gunneridae</taxon>
        <taxon>Pentapetalae</taxon>
        <taxon>asterids</taxon>
        <taxon>campanulids</taxon>
        <taxon>Asterales</taxon>
        <taxon>Asteraceae</taxon>
        <taxon>Cichorioideae</taxon>
        <taxon>Cichorieae</taxon>
        <taxon>Lactucinae</taxon>
        <taxon>Lactuca</taxon>
    </lineage>
</organism>
<dbReference type="Gene3D" id="3.40.50.2000">
    <property type="entry name" value="Glycogen Phosphorylase B"/>
    <property type="match status" value="1"/>
</dbReference>
<keyword evidence="3" id="KW-0934">Plastid</keyword>
<evidence type="ECO:0000313" key="15">
    <source>
        <dbReference type="Proteomes" id="UP001177003"/>
    </source>
</evidence>
<comment type="subcellular location">
    <subcellularLocation>
        <location evidence="9">Plastid</location>
        <location evidence="9">Chloroplast outer membrane</location>
    </subcellularLocation>
</comment>
<evidence type="ECO:0000256" key="1">
    <source>
        <dbReference type="ARBA" id="ARBA00009481"/>
    </source>
</evidence>
<keyword evidence="7" id="KW-1002">Plastid outer membrane</keyword>
<evidence type="ECO:0000256" key="4">
    <source>
        <dbReference type="ARBA" id="ARBA00022676"/>
    </source>
</evidence>
<dbReference type="GO" id="GO:0019375">
    <property type="term" value="P:galactolipid biosynthetic process"/>
    <property type="evidence" value="ECO:0007669"/>
    <property type="project" value="TreeGrafter"/>
</dbReference>
<evidence type="ECO:0000256" key="5">
    <source>
        <dbReference type="ARBA" id="ARBA00022679"/>
    </source>
</evidence>
<keyword evidence="8" id="KW-0472">Membrane</keyword>
<gene>
    <name evidence="14" type="ORF">LSALG_LOCUS31291</name>
</gene>
<dbReference type="FunFam" id="3.40.50.2000:FF:000084">
    <property type="entry name" value="Digalactosyldiacylglycerol synthase 2 chloroplastic"/>
    <property type="match status" value="1"/>
</dbReference>
<dbReference type="InterPro" id="IPR001296">
    <property type="entry name" value="Glyco_trans_1"/>
</dbReference>
<dbReference type="CDD" id="cd01635">
    <property type="entry name" value="Glycosyltransferase_GTB-type"/>
    <property type="match status" value="1"/>
</dbReference>
<evidence type="ECO:0000256" key="7">
    <source>
        <dbReference type="ARBA" id="ARBA00022805"/>
    </source>
</evidence>
<comment type="similarity">
    <text evidence="1">Belongs to the glycosyltransferase group 1 family. Glycosyltransferase 4 subfamily.</text>
</comment>
<dbReference type="AlphaFoldDB" id="A0AA35ZHD3"/>
<dbReference type="InterPro" id="IPR044525">
    <property type="entry name" value="DGDG1/2"/>
</dbReference>
<evidence type="ECO:0000256" key="12">
    <source>
        <dbReference type="ARBA" id="ARBA00071330"/>
    </source>
</evidence>
<proteinExistence type="inferred from homology"/>
<keyword evidence="15" id="KW-1185">Reference proteome</keyword>
<evidence type="ECO:0000256" key="8">
    <source>
        <dbReference type="ARBA" id="ARBA00023136"/>
    </source>
</evidence>